<sequence>MRAATRKCRGSQRRGTLYNLFDSKIKYQINNIQFYRARSLKPQRPLPLTRMMVSQSQEIPLTSSQLCPVLLLFLRKDPVVILLN</sequence>
<comment type="caution">
    <text evidence="1">The sequence shown here is derived from an EMBL/GenBank/DDBJ whole genome shotgun (WGS) entry which is preliminary data.</text>
</comment>
<keyword evidence="2" id="KW-1185">Reference proteome</keyword>
<dbReference type="Proteomes" id="UP001311232">
    <property type="component" value="Unassembled WGS sequence"/>
</dbReference>
<proteinExistence type="predicted"/>
<accession>A0AAV9QT25</accession>
<name>A0AAV9QT25_9TELE</name>
<gene>
    <name evidence="1" type="ORF">CRENBAI_020544</name>
</gene>
<dbReference type="EMBL" id="JAHHUM010002935">
    <property type="protein sequence ID" value="KAK5599484.1"/>
    <property type="molecule type" value="Genomic_DNA"/>
</dbReference>
<evidence type="ECO:0000313" key="1">
    <source>
        <dbReference type="EMBL" id="KAK5599484.1"/>
    </source>
</evidence>
<dbReference type="AlphaFoldDB" id="A0AAV9QT25"/>
<evidence type="ECO:0000313" key="2">
    <source>
        <dbReference type="Proteomes" id="UP001311232"/>
    </source>
</evidence>
<reference evidence="1 2" key="1">
    <citation type="submission" date="2021-06" db="EMBL/GenBank/DDBJ databases">
        <authorList>
            <person name="Palmer J.M."/>
        </authorList>
    </citation>
    <scope>NUCLEOTIDE SEQUENCE [LARGE SCALE GENOMIC DNA]</scope>
    <source>
        <strain evidence="1 2">MEX-2019</strain>
        <tissue evidence="1">Muscle</tissue>
    </source>
</reference>
<protein>
    <submittedName>
        <fullName evidence="1">Uncharacterized protein</fullName>
    </submittedName>
</protein>
<organism evidence="1 2">
    <name type="scientific">Crenichthys baileyi</name>
    <name type="common">White River springfish</name>
    <dbReference type="NCBI Taxonomy" id="28760"/>
    <lineage>
        <taxon>Eukaryota</taxon>
        <taxon>Metazoa</taxon>
        <taxon>Chordata</taxon>
        <taxon>Craniata</taxon>
        <taxon>Vertebrata</taxon>
        <taxon>Euteleostomi</taxon>
        <taxon>Actinopterygii</taxon>
        <taxon>Neopterygii</taxon>
        <taxon>Teleostei</taxon>
        <taxon>Neoteleostei</taxon>
        <taxon>Acanthomorphata</taxon>
        <taxon>Ovalentaria</taxon>
        <taxon>Atherinomorphae</taxon>
        <taxon>Cyprinodontiformes</taxon>
        <taxon>Goodeidae</taxon>
        <taxon>Crenichthys</taxon>
    </lineage>
</organism>